<organism evidence="4 5">
    <name type="scientific">Phyllostomus discolor</name>
    <name type="common">pale spear-nosed bat</name>
    <dbReference type="NCBI Taxonomy" id="89673"/>
    <lineage>
        <taxon>Eukaryota</taxon>
        <taxon>Metazoa</taxon>
        <taxon>Chordata</taxon>
        <taxon>Craniata</taxon>
        <taxon>Vertebrata</taxon>
        <taxon>Euteleostomi</taxon>
        <taxon>Mammalia</taxon>
        <taxon>Eutheria</taxon>
        <taxon>Laurasiatheria</taxon>
        <taxon>Chiroptera</taxon>
        <taxon>Yangochiroptera</taxon>
        <taxon>Phyllostomidae</taxon>
        <taxon>Phyllostominae</taxon>
        <taxon>Phyllostomus</taxon>
    </lineage>
</organism>
<accession>A0A7E6DBG9</accession>
<dbReference type="GeneID" id="114505886"/>
<feature type="domain" description="Small EDRK-rich factor-like N-terminal" evidence="3">
    <location>
        <begin position="41"/>
        <end position="74"/>
    </location>
</feature>
<dbReference type="PANTHER" id="PTHR13596:SF1">
    <property type="entry name" value="SMALL EDRK-RICH FACTOR 1"/>
    <property type="match status" value="1"/>
</dbReference>
<name>A0A7E6DBG9_9CHIR</name>
<evidence type="ECO:0000256" key="1">
    <source>
        <dbReference type="ARBA" id="ARBA00007309"/>
    </source>
</evidence>
<protein>
    <submittedName>
        <fullName evidence="5">Small EDRK-rich factor 1 isoform X2</fullName>
    </submittedName>
</protein>
<dbReference type="InterPro" id="IPR040211">
    <property type="entry name" value="SERF1/2-like"/>
</dbReference>
<reference evidence="5" key="1">
    <citation type="submission" date="2025-08" db="UniProtKB">
        <authorList>
            <consortium name="RefSeq"/>
        </authorList>
    </citation>
    <scope>IDENTIFICATION</scope>
    <source>
        <tissue evidence="5">Muscle</tissue>
    </source>
</reference>
<evidence type="ECO:0000313" key="4">
    <source>
        <dbReference type="Proteomes" id="UP000504628"/>
    </source>
</evidence>
<feature type="region of interest" description="Disordered" evidence="2">
    <location>
        <begin position="40"/>
        <end position="99"/>
    </location>
</feature>
<dbReference type="InterPro" id="IPR007513">
    <property type="entry name" value="SERF-like_N"/>
</dbReference>
<evidence type="ECO:0000259" key="3">
    <source>
        <dbReference type="Pfam" id="PF04419"/>
    </source>
</evidence>
<gene>
    <name evidence="5" type="primary">SERF1A</name>
</gene>
<evidence type="ECO:0000313" key="5">
    <source>
        <dbReference type="RefSeq" id="XP_035876276.1"/>
    </source>
</evidence>
<sequence length="99" mass="11356">MNPLGSDRAGTPSSLSREWDAWLRSSNKGCLPLRCASLHGGNQRELARQKNMKKSQEISKGKRKEDSLTTSQRKQRDSEIMQQKQKAANEKKLMQKREK</sequence>
<keyword evidence="4" id="KW-1185">Reference proteome</keyword>
<dbReference type="AlphaFoldDB" id="A0A7E6DBG9"/>
<feature type="compositionally biased region" description="Basic and acidic residues" evidence="2">
    <location>
        <begin position="87"/>
        <end position="99"/>
    </location>
</feature>
<dbReference type="CTD" id="8293"/>
<comment type="similarity">
    <text evidence="1">Belongs to the SERF family.</text>
</comment>
<dbReference type="PANTHER" id="PTHR13596">
    <property type="entry name" value="SMALL EDRK-RICH FACTOR 1"/>
    <property type="match status" value="1"/>
</dbReference>
<dbReference type="Pfam" id="PF04419">
    <property type="entry name" value="SERF-like_N"/>
    <property type="match status" value="1"/>
</dbReference>
<proteinExistence type="inferred from homology"/>
<evidence type="ECO:0000256" key="2">
    <source>
        <dbReference type="SAM" id="MobiDB-lite"/>
    </source>
</evidence>
<dbReference type="RefSeq" id="XP_035876276.1">
    <property type="nucleotide sequence ID" value="XM_036020383.1"/>
</dbReference>
<dbReference type="Proteomes" id="UP000504628">
    <property type="component" value="Chromosome 3"/>
</dbReference>
<feature type="compositionally biased region" description="Basic and acidic residues" evidence="2">
    <location>
        <begin position="54"/>
        <end position="67"/>
    </location>
</feature>